<evidence type="ECO:0000259" key="8">
    <source>
        <dbReference type="PROSITE" id="PS50850"/>
    </source>
</evidence>
<dbReference type="EMBL" id="JACBNQ010000002">
    <property type="protein sequence ID" value="NYB73231.1"/>
    <property type="molecule type" value="Genomic_DNA"/>
</dbReference>
<dbReference type="Gene3D" id="1.20.1250.20">
    <property type="entry name" value="MFS general substrate transporter like domains"/>
    <property type="match status" value="1"/>
</dbReference>
<feature type="transmembrane region" description="Helical" evidence="7">
    <location>
        <begin position="389"/>
        <end position="411"/>
    </location>
</feature>
<evidence type="ECO:0000256" key="7">
    <source>
        <dbReference type="SAM" id="Phobius"/>
    </source>
</evidence>
<dbReference type="InterPro" id="IPR036259">
    <property type="entry name" value="MFS_trans_sf"/>
</dbReference>
<keyword evidence="10" id="KW-1185">Reference proteome</keyword>
<keyword evidence="6 7" id="KW-0472">Membrane</keyword>
<keyword evidence="3" id="KW-1003">Cell membrane</keyword>
<evidence type="ECO:0000256" key="4">
    <source>
        <dbReference type="ARBA" id="ARBA00022692"/>
    </source>
</evidence>
<feature type="transmembrane region" description="Helical" evidence="7">
    <location>
        <begin position="12"/>
        <end position="38"/>
    </location>
</feature>
<accession>A0A974BHX4</accession>
<evidence type="ECO:0000256" key="6">
    <source>
        <dbReference type="ARBA" id="ARBA00023136"/>
    </source>
</evidence>
<evidence type="ECO:0000256" key="3">
    <source>
        <dbReference type="ARBA" id="ARBA00022475"/>
    </source>
</evidence>
<gene>
    <name evidence="9" type="ORF">HZF24_03665</name>
</gene>
<feature type="domain" description="Major facilitator superfamily (MFS) profile" evidence="8">
    <location>
        <begin position="11"/>
        <end position="415"/>
    </location>
</feature>
<dbReference type="PROSITE" id="PS50850">
    <property type="entry name" value="MFS"/>
    <property type="match status" value="1"/>
</dbReference>
<evidence type="ECO:0000313" key="9">
    <source>
        <dbReference type="EMBL" id="NYB73231.1"/>
    </source>
</evidence>
<evidence type="ECO:0000256" key="1">
    <source>
        <dbReference type="ARBA" id="ARBA00004651"/>
    </source>
</evidence>
<dbReference type="CDD" id="cd06173">
    <property type="entry name" value="MFS_MefA_like"/>
    <property type="match status" value="1"/>
</dbReference>
<evidence type="ECO:0000256" key="5">
    <source>
        <dbReference type="ARBA" id="ARBA00022989"/>
    </source>
</evidence>
<dbReference type="InterPro" id="IPR020846">
    <property type="entry name" value="MFS_dom"/>
</dbReference>
<dbReference type="RefSeq" id="WP_179236915.1">
    <property type="nucleotide sequence ID" value="NZ_JACBNQ010000002.1"/>
</dbReference>
<feature type="transmembrane region" description="Helical" evidence="7">
    <location>
        <begin position="99"/>
        <end position="119"/>
    </location>
</feature>
<proteinExistence type="predicted"/>
<feature type="transmembrane region" description="Helical" evidence="7">
    <location>
        <begin position="322"/>
        <end position="341"/>
    </location>
</feature>
<keyword evidence="4 7" id="KW-0812">Transmembrane</keyword>
<reference evidence="9" key="1">
    <citation type="submission" date="2020-07" db="EMBL/GenBank/DDBJ databases">
        <title>Genomic analysis of a strain of Sedimentibacter Hydroxybenzoicus DSM7310.</title>
        <authorList>
            <person name="Ma S."/>
        </authorList>
    </citation>
    <scope>NUCLEOTIDE SEQUENCE</scope>
    <source>
        <strain evidence="9">DSM 7310</strain>
    </source>
</reference>
<dbReference type="InterPro" id="IPR011701">
    <property type="entry name" value="MFS"/>
</dbReference>
<feature type="transmembrane region" description="Helical" evidence="7">
    <location>
        <begin position="169"/>
        <end position="190"/>
    </location>
</feature>
<dbReference type="SUPFAM" id="SSF103473">
    <property type="entry name" value="MFS general substrate transporter"/>
    <property type="match status" value="1"/>
</dbReference>
<dbReference type="AlphaFoldDB" id="A0A974BHX4"/>
<comment type="subcellular location">
    <subcellularLocation>
        <location evidence="1">Cell membrane</location>
        <topology evidence="1">Multi-pass membrane protein</topology>
    </subcellularLocation>
</comment>
<name>A0A974BHX4_SEDHY</name>
<sequence length="417" mass="45411">MKNLNKKNNNNLVLLLLGRGVSDMGASIQMIVMPLYIIDIGGSAATVGLYSFLSLATVFVYPMAGVLGDRLNRKTIMVSTDFASAGVVLMLSACAYYKLISLPILLIAQVLIATLNGIFDPATKGMVPQIVEHSQLTKANSVISALRTTSVLLGSAIGSMLYVNLGVTVLFLLNGISFFLSGCSEMFISYQHIRSNNDGKSLGMLSDLMDGIRFILQNKIIGKLCVYFLITYALVQPIFNVVLPVFFRSSLSYSDVQYGYLQMFVITGALLGSILVGVLFGKGHQVKKSLFTGCTLMVIVLSLLTTLIFPFFISLFGNNTTAYFLLLSGALCLLSAVLMLIHIPVQTYIQMSTPNEYMSRIFSIVGMITKGGMPLGALLYGVILEKVAVHWTMLFTTLLTMLISAFFLISVSKMQVK</sequence>
<organism evidence="9 10">
    <name type="scientific">Sedimentibacter hydroxybenzoicus DSM 7310</name>
    <dbReference type="NCBI Taxonomy" id="1123245"/>
    <lineage>
        <taxon>Bacteria</taxon>
        <taxon>Bacillati</taxon>
        <taxon>Bacillota</taxon>
        <taxon>Tissierellia</taxon>
        <taxon>Sedimentibacter</taxon>
    </lineage>
</organism>
<dbReference type="GO" id="GO:0005886">
    <property type="term" value="C:plasma membrane"/>
    <property type="evidence" value="ECO:0007669"/>
    <property type="project" value="UniProtKB-SubCell"/>
</dbReference>
<feature type="transmembrane region" description="Helical" evidence="7">
    <location>
        <begin position="224"/>
        <end position="247"/>
    </location>
</feature>
<dbReference type="PANTHER" id="PTHR43266:SF9">
    <property type="entry name" value="PERMEASE, MAJOR FACILITATOR SUPERFAMILY-RELATED"/>
    <property type="match status" value="1"/>
</dbReference>
<feature type="transmembrane region" description="Helical" evidence="7">
    <location>
        <begin position="259"/>
        <end position="281"/>
    </location>
</feature>
<dbReference type="Pfam" id="PF07690">
    <property type="entry name" value="MFS_1"/>
    <property type="match status" value="1"/>
</dbReference>
<feature type="transmembrane region" description="Helical" evidence="7">
    <location>
        <begin position="361"/>
        <end position="383"/>
    </location>
</feature>
<comment type="caution">
    <text evidence="9">The sequence shown here is derived from an EMBL/GenBank/DDBJ whole genome shotgun (WGS) entry which is preliminary data.</text>
</comment>
<feature type="transmembrane region" description="Helical" evidence="7">
    <location>
        <begin position="44"/>
        <end position="64"/>
    </location>
</feature>
<dbReference type="Proteomes" id="UP000611629">
    <property type="component" value="Unassembled WGS sequence"/>
</dbReference>
<dbReference type="GO" id="GO:0022857">
    <property type="term" value="F:transmembrane transporter activity"/>
    <property type="evidence" value="ECO:0007669"/>
    <property type="project" value="InterPro"/>
</dbReference>
<evidence type="ECO:0000256" key="2">
    <source>
        <dbReference type="ARBA" id="ARBA00022448"/>
    </source>
</evidence>
<keyword evidence="5 7" id="KW-1133">Transmembrane helix</keyword>
<keyword evidence="2" id="KW-0813">Transport</keyword>
<protein>
    <submittedName>
        <fullName evidence="9">MFS transporter</fullName>
    </submittedName>
</protein>
<dbReference type="PANTHER" id="PTHR43266">
    <property type="entry name" value="MACROLIDE-EFFLUX PROTEIN"/>
    <property type="match status" value="1"/>
</dbReference>
<evidence type="ECO:0000313" key="10">
    <source>
        <dbReference type="Proteomes" id="UP000611629"/>
    </source>
</evidence>
<feature type="transmembrane region" description="Helical" evidence="7">
    <location>
        <begin position="293"/>
        <end position="316"/>
    </location>
</feature>